<evidence type="ECO:0000256" key="5">
    <source>
        <dbReference type="ARBA" id="ARBA00023180"/>
    </source>
</evidence>
<evidence type="ECO:0000313" key="8">
    <source>
        <dbReference type="EMBL" id="ABQ52035.1"/>
    </source>
</evidence>
<dbReference type="Proteomes" id="UP000202782">
    <property type="component" value="Segment"/>
</dbReference>
<dbReference type="EMBL" id="DQ288858">
    <property type="protein sequence ID" value="ABQ52035.1"/>
    <property type="molecule type" value="Genomic_DNA"/>
</dbReference>
<proteinExistence type="predicted"/>
<keyword evidence="2" id="KW-0732">Signal</keyword>
<reference evidence="8 9" key="1">
    <citation type="journal article" date="2008" name="J. Microbiol.">
        <title>Molecular and phylogenetic characterization of Spodoptera litura granulovirus.</title>
        <authorList>
            <person name="Wang Y."/>
            <person name="Choi J.Y."/>
            <person name="Roh J.Y."/>
            <person name="Woo S.D."/>
            <person name="Jin B.R."/>
            <person name="Je Y.H."/>
        </authorList>
    </citation>
    <scope>NUCLEOTIDE SEQUENCE [LARGE SCALE GENOMIC DNA]</scope>
    <source>
        <strain evidence="8">SlGV-K1</strain>
    </source>
</reference>
<organism evidence="8 9">
    <name type="scientific">Spodoptera litura granulovirus</name>
    <dbReference type="NCBI Taxonomy" id="359919"/>
    <lineage>
        <taxon>Viruses</taxon>
        <taxon>Viruses incertae sedis</taxon>
        <taxon>Naldaviricetes</taxon>
        <taxon>Lefavirales</taxon>
        <taxon>Baculoviridae</taxon>
        <taxon>Betabaculovirus</taxon>
        <taxon>Betabaculovirus spliturae</taxon>
    </lineage>
</organism>
<keyword evidence="4" id="KW-1015">Disulfide bond</keyword>
<evidence type="ECO:0000256" key="3">
    <source>
        <dbReference type="ARBA" id="ARBA00022737"/>
    </source>
</evidence>
<dbReference type="KEGG" id="vg:5184191"/>
<evidence type="ECO:0000256" key="4">
    <source>
        <dbReference type="ARBA" id="ARBA00023157"/>
    </source>
</evidence>
<dbReference type="PROSITE" id="PS51807">
    <property type="entry name" value="ZF_C2HC_BV"/>
    <property type="match status" value="1"/>
</dbReference>
<keyword evidence="5" id="KW-0325">Glycoprotein</keyword>
<keyword evidence="6" id="KW-1133">Transmembrane helix</keyword>
<evidence type="ECO:0000256" key="1">
    <source>
        <dbReference type="ARBA" id="ARBA00022669"/>
    </source>
</evidence>
<dbReference type="Pfam" id="PF08475">
    <property type="entry name" value="Baculo_VP91_N"/>
    <property type="match status" value="1"/>
</dbReference>
<sequence>MVSVSTLLLGAVLVIFLVLFYNFYIIRDFNVNDFDKRIKVFAEYVKNTGERNEIPPYIGYVSDVNEHVYKVTYFNTNDLSVKEHSFHDDREQRFDFAEQKLEDVVLPRNDNSVSTNTYNSFNAHVDDGTVVIPCSEATIFHGKDCKPSDVCTHANTQVPMTEERLNRLVFNKTSARLRTAGVSTSLTHPSLYVRCDADRNPHVEECTNGQIFSNGQCRSYDTMIETNGRYVTKVRKGQVKINSYDVKEEKQDIDLIIPVNDNLSLDVNPCKKYGAGHTYVDNTLSDNQFIECLDDSNIFVHTCMQRYVENGVYSCDKEDVCADFENGTGDMINSVSNEHITYDTGKTSCVKYKIFEVVECDTGNFVATFQLSHPLKLDLTLPKEIYDADIDDCVPYNSSRVTINRDPFKVQVENPYHIDFTHMLFGRVSGIITADSLSDIQNFITYARDLDEIAVNPLNGNSVECADDLTVDLFEGSAFNLCNNGEVIESGAMYDNQYYNVIEKRLDTHELYNKECRIESGQNYLNLSYRTVGDILCYYSSPIKIGENTSLIQSVAS</sequence>
<dbReference type="RefSeq" id="YP_001257043.1">
    <property type="nucleotide sequence ID" value="NC_009503.1"/>
</dbReference>
<keyword evidence="3" id="KW-0677">Repeat</keyword>
<dbReference type="OrthoDB" id="1474at10239"/>
<dbReference type="InterPro" id="IPR013682">
    <property type="entry name" value="BaculoV_Vp91_N"/>
</dbReference>
<keyword evidence="1" id="KW-0147">Chitin-binding</keyword>
<keyword evidence="6" id="KW-0472">Membrane</keyword>
<dbReference type="GeneID" id="5184191"/>
<evidence type="ECO:0000259" key="7">
    <source>
        <dbReference type="PROSITE" id="PS51807"/>
    </source>
</evidence>
<feature type="domain" description="Zinc finger C2HC baculovirus (BV)-type profile" evidence="7">
    <location>
        <begin position="145"/>
        <end position="195"/>
    </location>
</feature>
<accession>A5IZU4</accession>
<name>A5IZU4_9BBAC</name>
<keyword evidence="6" id="KW-0812">Transmembrane</keyword>
<evidence type="ECO:0000256" key="6">
    <source>
        <dbReference type="SAM" id="Phobius"/>
    </source>
</evidence>
<gene>
    <name evidence="8" type="ORF">SlGVgp092</name>
</gene>
<keyword evidence="9" id="KW-1185">Reference proteome</keyword>
<feature type="transmembrane region" description="Helical" evidence="6">
    <location>
        <begin position="7"/>
        <end position="26"/>
    </location>
</feature>
<dbReference type="GO" id="GO:0008061">
    <property type="term" value="F:chitin binding"/>
    <property type="evidence" value="ECO:0007669"/>
    <property type="project" value="UniProtKB-KW"/>
</dbReference>
<protein>
    <submittedName>
        <fullName evidence="8">Vp91 capsid</fullName>
    </submittedName>
</protein>
<evidence type="ECO:0000313" key="9">
    <source>
        <dbReference type="Proteomes" id="UP000202782"/>
    </source>
</evidence>
<evidence type="ECO:0000256" key="2">
    <source>
        <dbReference type="ARBA" id="ARBA00022729"/>
    </source>
</evidence>